<name>D4XV78_9BACT</name>
<sequence>MKKNPRFKNKVNLRILAFCMSIVTLISLLFAALGFKVANNYKPSFYNYKSYMSKDNITKLSKNFEYKQFLEINEFTQALVNNRAVAGIGSDFQAVTLIRKNLLKPINFEKFLNLDFEIKSDEHLAKVLEKTYSPIIWRHLKSYDEYLKTDVFGNVINTHLWKYFVPYYTQDAVIAYNSDKHPIKGFEVTEKMLKDNLSKINHVQGIKDELSMFNILNTLKNSGYEHFYMTDALRDNMLYGSGYELNLNNNQRTDSEFTGLVTNSTYERLVNNFTDLIKDSTTYNVKDSNHITFKGDGLEMLNTILDPSKPDAQVAIMYAGDALDAYYSEDNYENVPQGTLKHVKPSKNLLLVDGLVVVDNISNDVEDLVYSTLNEGIYRRNGSLANLANANPEKSIEELLKLGQLNIYKDFLKNEILKADSTKTDTWFEKLNKSLEKDYQVNSITNPWTEKFLKNNPEISAELQKVFELDQEKLAIKLSYQNITDNSADLFDEYSNYENFDFINYTPTNYLEYEFVKNNYFIDEEGLLDEIALSIYEIDLKKDLEHKNFTHEAIKPVDDELLSLINNYYYRQTKN</sequence>
<dbReference type="Proteomes" id="UP000004757">
    <property type="component" value="Unassembled WGS sequence"/>
</dbReference>
<protein>
    <submittedName>
        <fullName evidence="1">Uncharacterized protein</fullName>
    </submittedName>
</protein>
<evidence type="ECO:0000313" key="2">
    <source>
        <dbReference type="Proteomes" id="UP000004757"/>
    </source>
</evidence>
<dbReference type="RefSeq" id="WP_005683230.1">
    <property type="nucleotide sequence ID" value="NZ_ADNC01000005.1"/>
</dbReference>
<comment type="caution">
    <text evidence="1">The sequence shown here is derived from an EMBL/GenBank/DDBJ whole genome shotgun (WGS) entry which is preliminary data.</text>
</comment>
<accession>D4XV78</accession>
<reference evidence="1 2" key="1">
    <citation type="submission" date="2010-03" db="EMBL/GenBank/DDBJ databases">
        <authorList>
            <person name="Glass J.I."/>
            <person name="Benders G.A."/>
            <person name="Durkin A.S."/>
            <person name="Farmerie W.G."/>
            <person name="Hlavinka K."/>
            <person name="Hostetler J."/>
            <person name="Jackson J."/>
            <person name="May M.A."/>
            <person name="Miller R.H."/>
            <person name="Paralanov V."/>
            <person name="Radune D."/>
            <person name="Szczypinski B."/>
            <person name="Brown D.R."/>
        </authorList>
    </citation>
    <scope>NUCLEOTIDE SEQUENCE [LARGE SCALE GENOMIC DNA]</scope>
    <source>
        <strain evidence="1 2">A21JP2</strain>
    </source>
</reference>
<organism evidence="1 2">
    <name type="scientific">Mycoplasmopsis alligatoris A21JP2</name>
    <dbReference type="NCBI Taxonomy" id="747682"/>
    <lineage>
        <taxon>Bacteria</taxon>
        <taxon>Bacillati</taxon>
        <taxon>Mycoplasmatota</taxon>
        <taxon>Mycoplasmoidales</taxon>
        <taxon>Metamycoplasmataceae</taxon>
        <taxon>Mycoplasmopsis</taxon>
    </lineage>
</organism>
<dbReference type="STRING" id="747682.MALL_0236"/>
<dbReference type="eggNOG" id="ENOG5030HWB">
    <property type="taxonomic scope" value="Bacteria"/>
</dbReference>
<evidence type="ECO:0000313" key="1">
    <source>
        <dbReference type="EMBL" id="EFF41750.1"/>
    </source>
</evidence>
<gene>
    <name evidence="1" type="ORF">MALL_0236</name>
</gene>
<proteinExistence type="predicted"/>
<keyword evidence="2" id="KW-1185">Reference proteome</keyword>
<dbReference type="AlphaFoldDB" id="D4XV78"/>
<dbReference type="EMBL" id="ADNC01000005">
    <property type="protein sequence ID" value="EFF41750.1"/>
    <property type="molecule type" value="Genomic_DNA"/>
</dbReference>
<dbReference type="OrthoDB" id="403918at2"/>